<accession>A0A8B6DDF8</accession>
<dbReference type="InterPro" id="IPR003599">
    <property type="entry name" value="Ig_sub"/>
</dbReference>
<protein>
    <recommendedName>
        <fullName evidence="1">Ig-like domain-containing protein</fullName>
    </recommendedName>
</protein>
<reference evidence="2" key="1">
    <citation type="submission" date="2018-11" db="EMBL/GenBank/DDBJ databases">
        <authorList>
            <person name="Alioto T."/>
            <person name="Alioto T."/>
        </authorList>
    </citation>
    <scope>NUCLEOTIDE SEQUENCE</scope>
</reference>
<feature type="non-terminal residue" evidence="2">
    <location>
        <position position="85"/>
    </location>
</feature>
<feature type="domain" description="Ig-like" evidence="1">
    <location>
        <begin position="2"/>
        <end position="83"/>
    </location>
</feature>
<proteinExistence type="predicted"/>
<sequence length="85" mass="9497">IPKITFSPNQTIAFQEGDKAELICINDGNDPNATTVWKTERTEIVISKNNELRFTNVNRTNAGLYICMVHTKAGVYKDNAIVVVQ</sequence>
<name>A0A8B6DDF8_MYTGA</name>
<dbReference type="PROSITE" id="PS50835">
    <property type="entry name" value="IG_LIKE"/>
    <property type="match status" value="1"/>
</dbReference>
<dbReference type="SMART" id="SM00409">
    <property type="entry name" value="IG"/>
    <property type="match status" value="1"/>
</dbReference>
<comment type="caution">
    <text evidence="2">The sequence shown here is derived from an EMBL/GenBank/DDBJ whole genome shotgun (WGS) entry which is preliminary data.</text>
</comment>
<dbReference type="InterPro" id="IPR003598">
    <property type="entry name" value="Ig_sub2"/>
</dbReference>
<dbReference type="Proteomes" id="UP000596742">
    <property type="component" value="Unassembled WGS sequence"/>
</dbReference>
<evidence type="ECO:0000313" key="2">
    <source>
        <dbReference type="EMBL" id="VDI17560.1"/>
    </source>
</evidence>
<dbReference type="Pfam" id="PF13927">
    <property type="entry name" value="Ig_3"/>
    <property type="match status" value="1"/>
</dbReference>
<evidence type="ECO:0000313" key="3">
    <source>
        <dbReference type="Proteomes" id="UP000596742"/>
    </source>
</evidence>
<dbReference type="AlphaFoldDB" id="A0A8B6DDF8"/>
<organism evidence="2 3">
    <name type="scientific">Mytilus galloprovincialis</name>
    <name type="common">Mediterranean mussel</name>
    <dbReference type="NCBI Taxonomy" id="29158"/>
    <lineage>
        <taxon>Eukaryota</taxon>
        <taxon>Metazoa</taxon>
        <taxon>Spiralia</taxon>
        <taxon>Lophotrochozoa</taxon>
        <taxon>Mollusca</taxon>
        <taxon>Bivalvia</taxon>
        <taxon>Autobranchia</taxon>
        <taxon>Pteriomorphia</taxon>
        <taxon>Mytilida</taxon>
        <taxon>Mytiloidea</taxon>
        <taxon>Mytilidae</taxon>
        <taxon>Mytilinae</taxon>
        <taxon>Mytilus</taxon>
    </lineage>
</organism>
<evidence type="ECO:0000259" key="1">
    <source>
        <dbReference type="PROSITE" id="PS50835"/>
    </source>
</evidence>
<gene>
    <name evidence="2" type="ORF">MGAL_10B075130</name>
</gene>
<dbReference type="EMBL" id="UYJE01003237">
    <property type="protein sequence ID" value="VDI17560.1"/>
    <property type="molecule type" value="Genomic_DNA"/>
</dbReference>
<dbReference type="InterPro" id="IPR007110">
    <property type="entry name" value="Ig-like_dom"/>
</dbReference>
<feature type="non-terminal residue" evidence="2">
    <location>
        <position position="1"/>
    </location>
</feature>
<dbReference type="InterPro" id="IPR036179">
    <property type="entry name" value="Ig-like_dom_sf"/>
</dbReference>
<keyword evidence="3" id="KW-1185">Reference proteome</keyword>
<dbReference type="SUPFAM" id="SSF48726">
    <property type="entry name" value="Immunoglobulin"/>
    <property type="match status" value="1"/>
</dbReference>
<dbReference type="Gene3D" id="2.60.40.10">
    <property type="entry name" value="Immunoglobulins"/>
    <property type="match status" value="1"/>
</dbReference>
<dbReference type="InterPro" id="IPR013783">
    <property type="entry name" value="Ig-like_fold"/>
</dbReference>
<dbReference type="SMART" id="SM00408">
    <property type="entry name" value="IGc2"/>
    <property type="match status" value="1"/>
</dbReference>